<dbReference type="Proteomes" id="UP000235162">
    <property type="component" value="Unassembled WGS sequence"/>
</dbReference>
<comment type="caution">
    <text evidence="7">The sequence shown here is derived from an EMBL/GenBank/DDBJ whole genome shotgun (WGS) entry which is preliminary data.</text>
</comment>
<evidence type="ECO:0000256" key="4">
    <source>
        <dbReference type="ARBA" id="ARBA00022993"/>
    </source>
</evidence>
<evidence type="ECO:0000256" key="3">
    <source>
        <dbReference type="ARBA" id="ARBA00022840"/>
    </source>
</evidence>
<reference evidence="7 8" key="1">
    <citation type="submission" date="2018-01" db="EMBL/GenBank/DDBJ databases">
        <title>The draft genome sequence of Halioglobus japonicus S1-36.</title>
        <authorList>
            <person name="Du Z.-J."/>
            <person name="Shi M.-J."/>
        </authorList>
    </citation>
    <scope>NUCLEOTIDE SEQUENCE [LARGE SCALE GENOMIC DNA]</scope>
    <source>
        <strain evidence="7 8">S1-36</strain>
    </source>
</reference>
<dbReference type="Pfam" id="PF01121">
    <property type="entry name" value="CoaE"/>
    <property type="match status" value="1"/>
</dbReference>
<keyword evidence="4 5" id="KW-0173">Coenzyme A biosynthesis</keyword>
<dbReference type="GO" id="GO:0004140">
    <property type="term" value="F:dephospho-CoA kinase activity"/>
    <property type="evidence" value="ECO:0007669"/>
    <property type="project" value="UniProtKB-UniRule"/>
</dbReference>
<evidence type="ECO:0000313" key="7">
    <source>
        <dbReference type="EMBL" id="PLW87162.1"/>
    </source>
</evidence>
<comment type="function">
    <text evidence="5">Catalyzes the phosphorylation of the 3'-hydroxyl group of dephosphocoenzyme A to form coenzyme A.</text>
</comment>
<dbReference type="SUPFAM" id="SSF52540">
    <property type="entry name" value="P-loop containing nucleoside triphosphate hydrolases"/>
    <property type="match status" value="1"/>
</dbReference>
<evidence type="ECO:0000313" key="8">
    <source>
        <dbReference type="Proteomes" id="UP000235162"/>
    </source>
</evidence>
<comment type="pathway">
    <text evidence="5">Cofactor biosynthesis; coenzyme A biosynthesis; CoA from (R)-pantothenate: step 5/5.</text>
</comment>
<feature type="binding site" evidence="5">
    <location>
        <begin position="10"/>
        <end position="15"/>
    </location>
    <ligand>
        <name>ATP</name>
        <dbReference type="ChEBI" id="CHEBI:30616"/>
    </ligand>
</feature>
<gene>
    <name evidence="5" type="primary">coaE</name>
    <name evidence="7" type="ORF">C0029_00760</name>
</gene>
<keyword evidence="8" id="KW-1185">Reference proteome</keyword>
<dbReference type="Gene3D" id="3.40.50.300">
    <property type="entry name" value="P-loop containing nucleotide triphosphate hydrolases"/>
    <property type="match status" value="1"/>
</dbReference>
<keyword evidence="2 5" id="KW-0547">Nucleotide-binding</keyword>
<dbReference type="GO" id="GO:0005737">
    <property type="term" value="C:cytoplasm"/>
    <property type="evidence" value="ECO:0007669"/>
    <property type="project" value="UniProtKB-SubCell"/>
</dbReference>
<dbReference type="PANTHER" id="PTHR10695">
    <property type="entry name" value="DEPHOSPHO-COA KINASE-RELATED"/>
    <property type="match status" value="1"/>
</dbReference>
<comment type="similarity">
    <text evidence="1 5">Belongs to the CoaE family.</text>
</comment>
<dbReference type="PANTHER" id="PTHR10695:SF46">
    <property type="entry name" value="BIFUNCTIONAL COENZYME A SYNTHASE-RELATED"/>
    <property type="match status" value="1"/>
</dbReference>
<comment type="catalytic activity">
    <reaction evidence="5">
        <text>3'-dephospho-CoA + ATP = ADP + CoA + H(+)</text>
        <dbReference type="Rhea" id="RHEA:18245"/>
        <dbReference type="ChEBI" id="CHEBI:15378"/>
        <dbReference type="ChEBI" id="CHEBI:30616"/>
        <dbReference type="ChEBI" id="CHEBI:57287"/>
        <dbReference type="ChEBI" id="CHEBI:57328"/>
        <dbReference type="ChEBI" id="CHEBI:456216"/>
        <dbReference type="EC" id="2.7.1.24"/>
    </reaction>
</comment>
<dbReference type="EC" id="2.7.1.24" evidence="5 6"/>
<organism evidence="7 8">
    <name type="scientific">Halioglobus japonicus</name>
    <dbReference type="NCBI Taxonomy" id="930805"/>
    <lineage>
        <taxon>Bacteria</taxon>
        <taxon>Pseudomonadati</taxon>
        <taxon>Pseudomonadota</taxon>
        <taxon>Gammaproteobacteria</taxon>
        <taxon>Cellvibrionales</taxon>
        <taxon>Halieaceae</taxon>
        <taxon>Halioglobus</taxon>
    </lineage>
</organism>
<keyword evidence="5 7" id="KW-0418">Kinase</keyword>
<dbReference type="GO" id="GO:0015937">
    <property type="term" value="P:coenzyme A biosynthetic process"/>
    <property type="evidence" value="ECO:0007669"/>
    <property type="project" value="UniProtKB-UniRule"/>
</dbReference>
<dbReference type="RefSeq" id="WP_084200732.1">
    <property type="nucleotide sequence ID" value="NZ_BMYL01000001.1"/>
</dbReference>
<evidence type="ECO:0000256" key="5">
    <source>
        <dbReference type="HAMAP-Rule" id="MF_00376"/>
    </source>
</evidence>
<dbReference type="GO" id="GO:0005524">
    <property type="term" value="F:ATP binding"/>
    <property type="evidence" value="ECO:0007669"/>
    <property type="project" value="UniProtKB-UniRule"/>
</dbReference>
<dbReference type="InterPro" id="IPR027417">
    <property type="entry name" value="P-loop_NTPase"/>
</dbReference>
<keyword evidence="5" id="KW-0808">Transferase</keyword>
<comment type="subcellular location">
    <subcellularLocation>
        <location evidence="5">Cytoplasm</location>
    </subcellularLocation>
</comment>
<keyword evidence="3 5" id="KW-0067">ATP-binding</keyword>
<dbReference type="AlphaFoldDB" id="A0AAP8MG39"/>
<sequence>MIVGVTGGIGSGKSAVTSRFEALGITVVDADIAARVVVEPGGAALEAIAQRHGEAILLPDGSLDRAALRKIVFADEAERHWLEALTHPLIGQEIRDQLAAATSPYAILASPLLLETQQKDLTDLIVVVDVPEDIQLSRTVARDNNDEAQVKRIMAAQMSREERVGKADIVIDNSKSLNALDGIVEQLHAQFLAQSA</sequence>
<dbReference type="NCBIfam" id="TIGR00152">
    <property type="entry name" value="dephospho-CoA kinase"/>
    <property type="match status" value="1"/>
</dbReference>
<dbReference type="PROSITE" id="PS51219">
    <property type="entry name" value="DPCK"/>
    <property type="match status" value="1"/>
</dbReference>
<dbReference type="InterPro" id="IPR001977">
    <property type="entry name" value="Depp_CoAkinase"/>
</dbReference>
<dbReference type="CDD" id="cd02022">
    <property type="entry name" value="DPCK"/>
    <property type="match status" value="1"/>
</dbReference>
<proteinExistence type="inferred from homology"/>
<protein>
    <recommendedName>
        <fullName evidence="5 6">Dephospho-CoA kinase</fullName>
        <ecNumber evidence="5 6">2.7.1.24</ecNumber>
    </recommendedName>
    <alternativeName>
        <fullName evidence="5">Dephosphocoenzyme A kinase</fullName>
    </alternativeName>
</protein>
<keyword evidence="5" id="KW-0963">Cytoplasm</keyword>
<name>A0AAP8MG39_9GAMM</name>
<evidence type="ECO:0000256" key="6">
    <source>
        <dbReference type="NCBIfam" id="TIGR00152"/>
    </source>
</evidence>
<accession>A0AAP8MG39</accession>
<evidence type="ECO:0000256" key="2">
    <source>
        <dbReference type="ARBA" id="ARBA00022741"/>
    </source>
</evidence>
<dbReference type="HAMAP" id="MF_00376">
    <property type="entry name" value="Dephospho_CoA_kinase"/>
    <property type="match status" value="1"/>
</dbReference>
<dbReference type="EMBL" id="PKUR01000001">
    <property type="protein sequence ID" value="PLW87162.1"/>
    <property type="molecule type" value="Genomic_DNA"/>
</dbReference>
<dbReference type="KEGG" id="hja:BST95_17455"/>
<evidence type="ECO:0000256" key="1">
    <source>
        <dbReference type="ARBA" id="ARBA00009018"/>
    </source>
</evidence>